<protein>
    <recommendedName>
        <fullName evidence="3">Peptidase S1 domain-containing protein</fullName>
    </recommendedName>
</protein>
<dbReference type="AlphaFoldDB" id="A0A8S9WMY9"/>
<dbReference type="Gene3D" id="2.40.10.10">
    <property type="entry name" value="Trypsin-like serine proteases"/>
    <property type="match status" value="1"/>
</dbReference>
<dbReference type="GO" id="GO:0006508">
    <property type="term" value="P:proteolysis"/>
    <property type="evidence" value="ECO:0007669"/>
    <property type="project" value="InterPro"/>
</dbReference>
<feature type="domain" description="Peptidase S1" evidence="3">
    <location>
        <begin position="19"/>
        <end position="279"/>
    </location>
</feature>
<dbReference type="InterPro" id="IPR043504">
    <property type="entry name" value="Peptidase_S1_PA_chymotrypsin"/>
</dbReference>
<dbReference type="EMBL" id="WIXP02000017">
    <property type="protein sequence ID" value="KAF6197644.1"/>
    <property type="molecule type" value="Genomic_DNA"/>
</dbReference>
<dbReference type="InterPro" id="IPR001254">
    <property type="entry name" value="Trypsin_dom"/>
</dbReference>
<comment type="caution">
    <text evidence="4">The sequence shown here is derived from an EMBL/GenBank/DDBJ whole genome shotgun (WGS) entry which is preliminary data.</text>
</comment>
<reference evidence="4" key="1">
    <citation type="journal article" date="2021" name="Mol. Ecol. Resour.">
        <title>Apolygus lucorum genome provides insights into omnivorousness and mesophyll feeding.</title>
        <authorList>
            <person name="Liu Y."/>
            <person name="Liu H."/>
            <person name="Wang H."/>
            <person name="Huang T."/>
            <person name="Liu B."/>
            <person name="Yang B."/>
            <person name="Yin L."/>
            <person name="Li B."/>
            <person name="Zhang Y."/>
            <person name="Zhang S."/>
            <person name="Jiang F."/>
            <person name="Zhang X."/>
            <person name="Ren Y."/>
            <person name="Wang B."/>
            <person name="Wang S."/>
            <person name="Lu Y."/>
            <person name="Wu K."/>
            <person name="Fan W."/>
            <person name="Wang G."/>
        </authorList>
    </citation>
    <scope>NUCLEOTIDE SEQUENCE</scope>
    <source>
        <strain evidence="4">12Hb</strain>
    </source>
</reference>
<dbReference type="GO" id="GO:0004252">
    <property type="term" value="F:serine-type endopeptidase activity"/>
    <property type="evidence" value="ECO:0007669"/>
    <property type="project" value="InterPro"/>
</dbReference>
<name>A0A8S9WMY9_APOLU</name>
<dbReference type="PROSITE" id="PS50240">
    <property type="entry name" value="TRYPSIN_DOM"/>
    <property type="match status" value="1"/>
</dbReference>
<evidence type="ECO:0000259" key="3">
    <source>
        <dbReference type="PROSITE" id="PS50240"/>
    </source>
</evidence>
<gene>
    <name evidence="4" type="ORF">GE061_008610</name>
</gene>
<dbReference type="Proteomes" id="UP000466442">
    <property type="component" value="Unassembled WGS sequence"/>
</dbReference>
<feature type="signal peptide" evidence="2">
    <location>
        <begin position="1"/>
        <end position="21"/>
    </location>
</feature>
<keyword evidence="5" id="KW-1185">Reference proteome</keyword>
<proteinExistence type="predicted"/>
<dbReference type="SMART" id="SM00020">
    <property type="entry name" value="Tryp_SPc"/>
    <property type="match status" value="1"/>
</dbReference>
<evidence type="ECO:0000313" key="5">
    <source>
        <dbReference type="Proteomes" id="UP000466442"/>
    </source>
</evidence>
<feature type="region of interest" description="Disordered" evidence="1">
    <location>
        <begin position="281"/>
        <end position="308"/>
    </location>
</feature>
<organism evidence="4 5">
    <name type="scientific">Apolygus lucorum</name>
    <name type="common">Small green plant bug</name>
    <name type="synonym">Lygocoris lucorum</name>
    <dbReference type="NCBI Taxonomy" id="248454"/>
    <lineage>
        <taxon>Eukaryota</taxon>
        <taxon>Metazoa</taxon>
        <taxon>Ecdysozoa</taxon>
        <taxon>Arthropoda</taxon>
        <taxon>Hexapoda</taxon>
        <taxon>Insecta</taxon>
        <taxon>Pterygota</taxon>
        <taxon>Neoptera</taxon>
        <taxon>Paraneoptera</taxon>
        <taxon>Hemiptera</taxon>
        <taxon>Heteroptera</taxon>
        <taxon>Panheteroptera</taxon>
        <taxon>Cimicomorpha</taxon>
        <taxon>Miridae</taxon>
        <taxon>Mirini</taxon>
        <taxon>Apolygus</taxon>
    </lineage>
</organism>
<evidence type="ECO:0000256" key="2">
    <source>
        <dbReference type="SAM" id="SignalP"/>
    </source>
</evidence>
<accession>A0A8S9WMY9</accession>
<feature type="chain" id="PRO_5035903408" description="Peptidase S1 domain-containing protein" evidence="2">
    <location>
        <begin position="22"/>
        <end position="334"/>
    </location>
</feature>
<evidence type="ECO:0000313" key="4">
    <source>
        <dbReference type="EMBL" id="KAF6197644.1"/>
    </source>
</evidence>
<dbReference type="OrthoDB" id="10059102at2759"/>
<evidence type="ECO:0000256" key="1">
    <source>
        <dbReference type="SAM" id="MobiDB-lite"/>
    </source>
</evidence>
<sequence>MRINCVVLVLSLALIIRQCVGEPARPEEFPFFATLLYKNRGVCGAVLYTTTRLVATCHCLVTDNSGLFRPPHSLKRAADVTVDMGNDGDRPTGMLRVASSIAVHPECECTKRSLFYDFGVIELNEPMVLQEGIIAVAPILEEHLAIRQALENPSDYWCVLLDFSIIKRKVGFDLGSLEKSDVTLETFAWCKFHYSSENKNVDYNEEVQTCSNSYESPCREPDLGGAVLCANSKDAPRKLAVAMLSGRNHPYCGKYFHFPVKEAYARMDAAVKWLQTWVPPPTTSTSSPVTDETGSIPTRKSTTHKDCGTSRASHSSHVFLWYTITFLPSYSLMF</sequence>
<dbReference type="SUPFAM" id="SSF50494">
    <property type="entry name" value="Trypsin-like serine proteases"/>
    <property type="match status" value="1"/>
</dbReference>
<keyword evidence="2" id="KW-0732">Signal</keyword>
<dbReference type="InterPro" id="IPR009003">
    <property type="entry name" value="Peptidase_S1_PA"/>
</dbReference>